<sequence length="397" mass="43515">MIIGTPFTKSSLRVLLLGSGEIGKEIVFSLQRLGCEVTAASSYPKAPAQQTAQKSITADLSDPDQLLHIVHQEKPDIIIVSELGSIAYEVLSHIEKVGLSRVIPSSQALDITTNREKMRKLAVEELGLVTSAYDFANSYDELLEVVKNKIGYPCIIKPTTSFSGTDQTVVSSEEDLLLAWSKSQSSSSVIVESFLEVDNEITVLTIRHQLPNGQFDVGFCDPVGQIKHNGNFHESWQPADISPKALERTHHFARLIVDRLGGIGLFGVEFFVRGEEVWFSEVRPSPHNSGLVTLCSQYQSEFDLHVRAALSLPVDLQLREPGASHAIVSPVEAEDVVYDNIYTALSYPKTNIIIFGEPRSCIGKCIGIALATGKNTDEARFAAMKSAKSIEIKKSTE</sequence>
<evidence type="ECO:0000259" key="7">
    <source>
        <dbReference type="PROSITE" id="PS50975"/>
    </source>
</evidence>
<dbReference type="InterPro" id="IPR011761">
    <property type="entry name" value="ATP-grasp"/>
</dbReference>
<dbReference type="InterPro" id="IPR054350">
    <property type="entry name" value="PurT/PurK_preATP-grasp"/>
</dbReference>
<dbReference type="Pfam" id="PF21244">
    <property type="entry name" value="PurT_C"/>
    <property type="match status" value="1"/>
</dbReference>
<evidence type="ECO:0000256" key="3">
    <source>
        <dbReference type="ARBA" id="ARBA00022755"/>
    </source>
</evidence>
<dbReference type="RefSeq" id="WP_092342914.1">
    <property type="nucleotide sequence ID" value="NZ_FLSL01000085.1"/>
</dbReference>
<dbReference type="Gene3D" id="3.30.1490.20">
    <property type="entry name" value="ATP-grasp fold, A domain"/>
    <property type="match status" value="1"/>
</dbReference>
<dbReference type="NCBIfam" id="NF006766">
    <property type="entry name" value="PRK09288.1"/>
    <property type="match status" value="1"/>
</dbReference>
<organism evidence="8 9">
    <name type="scientific">Candidatus Ichthyocystis hellenicum</name>
    <dbReference type="NCBI Taxonomy" id="1561003"/>
    <lineage>
        <taxon>Bacteria</taxon>
        <taxon>Pseudomonadati</taxon>
        <taxon>Pseudomonadota</taxon>
        <taxon>Betaproteobacteria</taxon>
        <taxon>Burkholderiales</taxon>
        <taxon>Candidatus Ichthyocystis</taxon>
    </lineage>
</organism>
<dbReference type="InterPro" id="IPR048740">
    <property type="entry name" value="PurT_C"/>
</dbReference>
<keyword evidence="3" id="KW-0658">Purine biosynthesis</keyword>
<dbReference type="Gene3D" id="3.40.50.20">
    <property type="match status" value="1"/>
</dbReference>
<proteinExistence type="predicted"/>
<dbReference type="InterPro" id="IPR013815">
    <property type="entry name" value="ATP_grasp_subdomain_1"/>
</dbReference>
<dbReference type="Proteomes" id="UP000198651">
    <property type="component" value="Chromosome I"/>
</dbReference>
<evidence type="ECO:0000256" key="2">
    <source>
        <dbReference type="ARBA" id="ARBA00022741"/>
    </source>
</evidence>
<dbReference type="PANTHER" id="PTHR43055">
    <property type="entry name" value="FORMATE-DEPENDENT PHOSPHORIBOSYLGLYCINAMIDE FORMYLTRANSFERASE"/>
    <property type="match status" value="1"/>
</dbReference>
<accession>A0A0S4M1I6</accession>
<dbReference type="OrthoDB" id="9804625at2"/>
<dbReference type="GO" id="GO:0016740">
    <property type="term" value="F:transferase activity"/>
    <property type="evidence" value="ECO:0007669"/>
    <property type="project" value="UniProtKB-KW"/>
</dbReference>
<dbReference type="SUPFAM" id="SSF52440">
    <property type="entry name" value="PreATP-grasp domain"/>
    <property type="match status" value="1"/>
</dbReference>
<dbReference type="EMBL" id="LN906597">
    <property type="protein sequence ID" value="CUT17489.1"/>
    <property type="molecule type" value="Genomic_DNA"/>
</dbReference>
<dbReference type="PATRIC" id="fig|1561003.3.peg.657"/>
<dbReference type="Gene3D" id="3.30.470.20">
    <property type="entry name" value="ATP-grasp fold, B domain"/>
    <property type="match status" value="1"/>
</dbReference>
<reference evidence="9" key="1">
    <citation type="submission" date="2015-11" db="EMBL/GenBank/DDBJ databases">
        <authorList>
            <person name="Seth-Smith H.M.B."/>
        </authorList>
    </citation>
    <scope>NUCLEOTIDE SEQUENCE [LARGE SCALE GENOMIC DNA]</scope>
    <source>
        <strain evidence="9">2013Ark11</strain>
    </source>
</reference>
<dbReference type="Pfam" id="PF02222">
    <property type="entry name" value="ATP-grasp"/>
    <property type="match status" value="1"/>
</dbReference>
<dbReference type="SUPFAM" id="SSF56059">
    <property type="entry name" value="Glutathione synthetase ATP-binding domain-like"/>
    <property type="match status" value="1"/>
</dbReference>
<dbReference type="SUPFAM" id="SSF51246">
    <property type="entry name" value="Rudiment single hybrid motif"/>
    <property type="match status" value="1"/>
</dbReference>
<evidence type="ECO:0000313" key="8">
    <source>
        <dbReference type="EMBL" id="CUT17489.1"/>
    </source>
</evidence>
<feature type="domain" description="ATP-grasp" evidence="7">
    <location>
        <begin position="120"/>
        <end position="310"/>
    </location>
</feature>
<dbReference type="InterPro" id="IPR016185">
    <property type="entry name" value="PreATP-grasp_dom_sf"/>
</dbReference>
<dbReference type="PROSITE" id="PS50975">
    <property type="entry name" value="ATP_GRASP"/>
    <property type="match status" value="1"/>
</dbReference>
<dbReference type="GO" id="GO:0005829">
    <property type="term" value="C:cytosol"/>
    <property type="evidence" value="ECO:0007669"/>
    <property type="project" value="TreeGrafter"/>
</dbReference>
<name>A0A0S4M1I6_9BURK</name>
<dbReference type="GO" id="GO:0046872">
    <property type="term" value="F:metal ion binding"/>
    <property type="evidence" value="ECO:0007669"/>
    <property type="project" value="InterPro"/>
</dbReference>
<gene>
    <name evidence="8" type="primary">purT</name>
    <name evidence="8" type="ORF">Ark11_0653</name>
</gene>
<protein>
    <submittedName>
        <fullName evidence="8">Phosphoribosylglycinamide formyltransferase 2</fullName>
    </submittedName>
</protein>
<evidence type="ECO:0000256" key="4">
    <source>
        <dbReference type="ARBA" id="ARBA00022840"/>
    </source>
</evidence>
<dbReference type="InterPro" id="IPR003135">
    <property type="entry name" value="ATP-grasp_carboxylate-amine"/>
</dbReference>
<evidence type="ECO:0000256" key="5">
    <source>
        <dbReference type="ARBA" id="ARBA00025704"/>
    </source>
</evidence>
<keyword evidence="2 6" id="KW-0547">Nucleotide-binding</keyword>
<evidence type="ECO:0000313" key="9">
    <source>
        <dbReference type="Proteomes" id="UP000198651"/>
    </source>
</evidence>
<dbReference type="STRING" id="1561003.Ark11_0653"/>
<evidence type="ECO:0000256" key="1">
    <source>
        <dbReference type="ARBA" id="ARBA00022598"/>
    </source>
</evidence>
<keyword evidence="1" id="KW-0436">Ligase</keyword>
<dbReference type="InterPro" id="IPR011054">
    <property type="entry name" value="Rudment_hybrid_motif"/>
</dbReference>
<dbReference type="GO" id="GO:0006164">
    <property type="term" value="P:purine nucleotide biosynthetic process"/>
    <property type="evidence" value="ECO:0007669"/>
    <property type="project" value="UniProtKB-KW"/>
</dbReference>
<comment type="pathway">
    <text evidence="5">Purine metabolism.</text>
</comment>
<dbReference type="PANTHER" id="PTHR43055:SF1">
    <property type="entry name" value="FORMATE-DEPENDENT PHOSPHORIBOSYLGLYCINAMIDE FORMYLTRANSFERASE"/>
    <property type="match status" value="1"/>
</dbReference>
<dbReference type="GO" id="GO:0016874">
    <property type="term" value="F:ligase activity"/>
    <property type="evidence" value="ECO:0007669"/>
    <property type="project" value="UniProtKB-KW"/>
</dbReference>
<dbReference type="AlphaFoldDB" id="A0A0S4M1I6"/>
<keyword evidence="9" id="KW-1185">Reference proteome</keyword>
<keyword evidence="8" id="KW-0808">Transferase</keyword>
<dbReference type="Pfam" id="PF22660">
    <property type="entry name" value="RS_preATP-grasp-like"/>
    <property type="match status" value="1"/>
</dbReference>
<dbReference type="GO" id="GO:0005524">
    <property type="term" value="F:ATP binding"/>
    <property type="evidence" value="ECO:0007669"/>
    <property type="project" value="UniProtKB-UniRule"/>
</dbReference>
<keyword evidence="4 6" id="KW-0067">ATP-binding</keyword>
<evidence type="ECO:0000256" key="6">
    <source>
        <dbReference type="PROSITE-ProRule" id="PRU00409"/>
    </source>
</evidence>